<evidence type="ECO:0000256" key="1">
    <source>
        <dbReference type="SAM" id="MobiDB-lite"/>
    </source>
</evidence>
<accession>A0ABV7L7J5</accession>
<dbReference type="EMBL" id="JBHRTR010000044">
    <property type="protein sequence ID" value="MFC3230376.1"/>
    <property type="molecule type" value="Genomic_DNA"/>
</dbReference>
<feature type="compositionally biased region" description="Basic and acidic residues" evidence="1">
    <location>
        <begin position="175"/>
        <end position="185"/>
    </location>
</feature>
<gene>
    <name evidence="2" type="ORF">ACFOGJ_24215</name>
</gene>
<organism evidence="2 3">
    <name type="scientific">Marinibaculum pumilum</name>
    <dbReference type="NCBI Taxonomy" id="1766165"/>
    <lineage>
        <taxon>Bacteria</taxon>
        <taxon>Pseudomonadati</taxon>
        <taxon>Pseudomonadota</taxon>
        <taxon>Alphaproteobacteria</taxon>
        <taxon>Rhodospirillales</taxon>
        <taxon>Rhodospirillaceae</taxon>
        <taxon>Marinibaculum</taxon>
    </lineage>
</organism>
<evidence type="ECO:0000313" key="2">
    <source>
        <dbReference type="EMBL" id="MFC3230376.1"/>
    </source>
</evidence>
<dbReference type="RefSeq" id="WP_379905493.1">
    <property type="nucleotide sequence ID" value="NZ_JBHRTR010000044.1"/>
</dbReference>
<reference evidence="3" key="1">
    <citation type="journal article" date="2019" name="Int. J. Syst. Evol. Microbiol.">
        <title>The Global Catalogue of Microorganisms (GCM) 10K type strain sequencing project: providing services to taxonomists for standard genome sequencing and annotation.</title>
        <authorList>
            <consortium name="The Broad Institute Genomics Platform"/>
            <consortium name="The Broad Institute Genome Sequencing Center for Infectious Disease"/>
            <person name="Wu L."/>
            <person name="Ma J."/>
        </authorList>
    </citation>
    <scope>NUCLEOTIDE SEQUENCE [LARGE SCALE GENOMIC DNA]</scope>
    <source>
        <strain evidence="3">KCTC 42964</strain>
    </source>
</reference>
<proteinExistence type="predicted"/>
<feature type="region of interest" description="Disordered" evidence="1">
    <location>
        <begin position="175"/>
        <end position="234"/>
    </location>
</feature>
<name>A0ABV7L7J5_9PROT</name>
<sequence length="1438" mass="157101">MRAVGLWTLALRILVWMAMPLCLILAVVLAAFAAAPVRAEESTTLVLSQGAPAASAQTVQATLGDLVSDPRMAGVDVAKLVVRGMASPQSGNNGTEVNVQWYSVARLDGARELPLGSPLRSRFLVRAANVPAATRVAAYGDVNGLIVQARALLAPEGNTPSQDSGLGAALTRLERAEEEDRKRDGSSSGKGNLAGGGGEGQNPIAAAYEPLPPVEKSEERAADPTEPPDYAVTTDGCGVRIDLVQGVAVVQSRETANGKPVTDCTDSFDRFPLQRDYAVCPATLSATTATLHYKLYYEIDGRRVYVTECTPDPNRAAEMQKVWDACSEAVVGEVAYRRYRLAFVNGKGEREFATDCTVDRSEPLSTARKYDGCQPEFDLAAETFRRAYQLVYTSPAGEERAIGGCRTTDSETQPLSRTWSGCSEIIDRTTNTVRRGYQLVYADTSGATREIGTCRADDSPAGEVRTDKDYSACEPIIDIDGGAVTLAYKESYLDGTGTIKALGGCNPDPTTKRPLDRDFASCAEKVDAATGTVTRQYKYLYADNKGAVRTVGDCRPDIGNVLQVQSDYSVCTPEIDAIAGVRRDQARAYYTKADGTKTWLGECKPTDTPPVPLSKSYEGCAELVDMAAQTVRRQYRPSYTGRDGTVVKVGDCRPDPEPSGEIVVQLDHATCDPVIDGAAGTRKGQVRAYFASPSKGKTWIGECQPGDAPPEPMTKAHDACPELVDEVALSARRQFQWSYIARSGSVVRVGSCRPDPDPSAEVLVRQDYEACGPLVDGVEGTKRRQFQPFFTSVKGEKTTIGGCIPGDNPADPMDRTTEGCSLHVDAAGGVVRTRYRFTYKDRENKAQYAGDCRIDVTADGLVPLERNFGSCDPVVDNDAVKVWPAYKLGYRLADGSLKTFGECVTDTDQLVPLLRNYADCEVRVDSAGNKVFPSHRKFFVQDGAEQPVGDCTEDPEDGVELQKGFGSCTDKVNVSSMSAWPQYKRFFIDRKGSSQYVDAECRPDTDTRYEIKFDEKNCTPFVNLAVREVAQRVELVYRDGEDRRVVVEGCGTHEGTATWDVIYETAPCSLTHDMRAGRSIQEHRPAYNRDGTVWPLGTCETSDLVYSHQQTEQGCALYVDQAGGFAMRQSRTIIVTPSGTVEVAACEPIEGSKQGLQKTWEACQGRYRHDMAAGVSYVFTHWYHTLAGGRTWVTPCEEDRSTSYPHQTVHVSWDQDDAARMSTEFLWMYVDMPPHLGRLPLAGPGILPTSAKVPYTYNRTTTRPTDQFSVDGCQRYQLTEKWETYNRKDGSEAHYLIGPGEPIPQGGECGRQTERREVWQTAVATFSTANERMLVAVNACNGGDCIPFVPWGPRGDQTWTWASQGNLPGPYQLCRIFVPSHIGSRPQCANVMKVQSRQKVTQASGAVTYTDWVDTGETRQASMPLDVQVDYGGNAGHQ</sequence>
<dbReference type="Proteomes" id="UP001595528">
    <property type="component" value="Unassembled WGS sequence"/>
</dbReference>
<evidence type="ECO:0000313" key="3">
    <source>
        <dbReference type="Proteomes" id="UP001595528"/>
    </source>
</evidence>
<comment type="caution">
    <text evidence="2">The sequence shown here is derived from an EMBL/GenBank/DDBJ whole genome shotgun (WGS) entry which is preliminary data.</text>
</comment>
<keyword evidence="3" id="KW-1185">Reference proteome</keyword>
<protein>
    <submittedName>
        <fullName evidence="2">Uncharacterized protein</fullName>
    </submittedName>
</protein>